<dbReference type="InterPro" id="IPR004845">
    <property type="entry name" value="T2SS_GspD_CS"/>
</dbReference>
<protein>
    <submittedName>
        <fullName evidence="7">Type II and III secretion system protein</fullName>
    </submittedName>
</protein>
<comment type="caution">
    <text evidence="7">The sequence shown here is derived from an EMBL/GenBank/DDBJ whole genome shotgun (WGS) entry which is preliminary data.</text>
</comment>
<feature type="compositionally biased region" description="Polar residues" evidence="4">
    <location>
        <begin position="399"/>
        <end position="412"/>
    </location>
</feature>
<dbReference type="InterPro" id="IPR001775">
    <property type="entry name" value="GspD/PilQ"/>
</dbReference>
<dbReference type="Pfam" id="PF00263">
    <property type="entry name" value="Secretin"/>
    <property type="match status" value="1"/>
</dbReference>
<evidence type="ECO:0000313" key="7">
    <source>
        <dbReference type="EMBL" id="MFC4700071.1"/>
    </source>
</evidence>
<dbReference type="Gene3D" id="3.30.1370.120">
    <property type="match status" value="2"/>
</dbReference>
<feature type="compositionally biased region" description="Low complexity" evidence="4">
    <location>
        <begin position="413"/>
        <end position="429"/>
    </location>
</feature>
<keyword evidence="2" id="KW-0472">Membrane</keyword>
<gene>
    <name evidence="7" type="ORF">ACFO4O_07890</name>
</gene>
<evidence type="ECO:0000256" key="4">
    <source>
        <dbReference type="SAM" id="MobiDB-lite"/>
    </source>
</evidence>
<sequence length="722" mass="78041">MRTLSNFKRPGLQFCTRVSVLSLCIFIASCANMRGPAYQLSKNDQETFSKPLRAQIERSEAANNQLEGVASSENSEPAYQVSSGPSLSISQQANVASDTVMPSLSNTKKIERLAFNNMPVGVFINEVFGNQLGLSFIVQPQVKQANDLVTMRLANPLSEQALYKVATQTLQSYGVSTALQDDILTFGFSPEASAGDTPLLISGRALPDVPPTNRPLFYVYPLQALSTPNVRSYLTQLFKRNELEVNEDSFSNSLILIGSKAKIEQAIAAIQLFDRPSMIEMHSRVITPSVSTARQLAANLESILASEGFSVRQGTTVSTGSAIRLLPLESSGQVILFAKSKEIANHVLNWVEKIEVKEQSEIEQGLFSYGVQSTLASHIVSILNNLGVANAVGIQNTPSNQDNIGNSDNTSSRQQNNLGNNRNNNGNNNDELLGRFTVDESLNTILFSGSGKQWLQILPIIKRLDKPAPSVMVEVILVEVQLNDNEETGVEWLANSSLGDFGLSFGTLGRLGIEGTGLGLGLVNSAGQTRAVINAFYENRRANIRSRPRIMVKSGGEASIDVGNEIPIVTSQAQAVTDGDAPIIATNGYRKTGVILDIKPTVHASGFVDIDIKQELSEAADNGGEGNPTILNRSLETTVTLRDGGSVLIGGLISSTTSEGQRGVPILGKLPLIGNLFRTNSNNQDRTELMVMIIPYILSSPDEAESLTDELQQSRLQFLEIE</sequence>
<dbReference type="InterPro" id="IPR038591">
    <property type="entry name" value="NolW-like_sf"/>
</dbReference>
<comment type="similarity">
    <text evidence="3">Belongs to the bacterial secretin family.</text>
</comment>
<dbReference type="Gene3D" id="3.55.50.30">
    <property type="match status" value="1"/>
</dbReference>
<evidence type="ECO:0000256" key="3">
    <source>
        <dbReference type="RuleBase" id="RU004003"/>
    </source>
</evidence>
<dbReference type="InterPro" id="IPR050810">
    <property type="entry name" value="Bact_Secretion_Sys_Channel"/>
</dbReference>
<feature type="signal peptide" evidence="5">
    <location>
        <begin position="1"/>
        <end position="33"/>
    </location>
</feature>
<dbReference type="InterPro" id="IPR004846">
    <property type="entry name" value="T2SS/T3SS_dom"/>
</dbReference>
<keyword evidence="8" id="KW-1185">Reference proteome</keyword>
<comment type="subcellular location">
    <subcellularLocation>
        <location evidence="1">Membrane</location>
    </subcellularLocation>
</comment>
<evidence type="ECO:0000256" key="2">
    <source>
        <dbReference type="ARBA" id="ARBA00023136"/>
    </source>
</evidence>
<reference evidence="8" key="1">
    <citation type="journal article" date="2019" name="Int. J. Syst. Evol. Microbiol.">
        <title>The Global Catalogue of Microorganisms (GCM) 10K type strain sequencing project: providing services to taxonomists for standard genome sequencing and annotation.</title>
        <authorList>
            <consortium name="The Broad Institute Genomics Platform"/>
            <consortium name="The Broad Institute Genome Sequencing Center for Infectious Disease"/>
            <person name="Wu L."/>
            <person name="Ma J."/>
        </authorList>
    </citation>
    <scope>NUCLEOTIDE SEQUENCE [LARGE SCALE GENOMIC DNA]</scope>
    <source>
        <strain evidence="8">KACC 12507</strain>
    </source>
</reference>
<dbReference type="PANTHER" id="PTHR30332">
    <property type="entry name" value="PROBABLE GENERAL SECRETION PATHWAY PROTEIN D"/>
    <property type="match status" value="1"/>
</dbReference>
<dbReference type="Proteomes" id="UP001595897">
    <property type="component" value="Unassembled WGS sequence"/>
</dbReference>
<dbReference type="PROSITE" id="PS51257">
    <property type="entry name" value="PROKAR_LIPOPROTEIN"/>
    <property type="match status" value="1"/>
</dbReference>
<keyword evidence="5" id="KW-0732">Signal</keyword>
<feature type="chain" id="PRO_5046674360" evidence="5">
    <location>
        <begin position="34"/>
        <end position="722"/>
    </location>
</feature>
<dbReference type="EMBL" id="JBHSGU010000002">
    <property type="protein sequence ID" value="MFC4700071.1"/>
    <property type="molecule type" value="Genomic_DNA"/>
</dbReference>
<dbReference type="PANTHER" id="PTHR30332:SF25">
    <property type="entry name" value="SECRETIN XPSD"/>
    <property type="match status" value="1"/>
</dbReference>
<dbReference type="PROSITE" id="PS00875">
    <property type="entry name" value="T2SP_D"/>
    <property type="match status" value="1"/>
</dbReference>
<accession>A0ABV9LU75</accession>
<proteinExistence type="inferred from homology"/>
<feature type="region of interest" description="Disordered" evidence="4">
    <location>
        <begin position="399"/>
        <end position="432"/>
    </location>
</feature>
<feature type="region of interest" description="Disordered" evidence="4">
    <location>
        <begin position="65"/>
        <end position="84"/>
    </location>
</feature>
<dbReference type="PRINTS" id="PR00811">
    <property type="entry name" value="BCTERIALGSPD"/>
</dbReference>
<dbReference type="RefSeq" id="WP_382407175.1">
    <property type="nucleotide sequence ID" value="NZ_JBHSGU010000002.1"/>
</dbReference>
<evidence type="ECO:0000256" key="5">
    <source>
        <dbReference type="SAM" id="SignalP"/>
    </source>
</evidence>
<evidence type="ECO:0000256" key="1">
    <source>
        <dbReference type="ARBA" id="ARBA00004370"/>
    </source>
</evidence>
<feature type="domain" description="Type II/III secretion system secretin-like" evidence="6">
    <location>
        <begin position="538"/>
        <end position="698"/>
    </location>
</feature>
<organism evidence="7 8">
    <name type="scientific">Glaciecola siphonariae</name>
    <dbReference type="NCBI Taxonomy" id="521012"/>
    <lineage>
        <taxon>Bacteria</taxon>
        <taxon>Pseudomonadati</taxon>
        <taxon>Pseudomonadota</taxon>
        <taxon>Gammaproteobacteria</taxon>
        <taxon>Alteromonadales</taxon>
        <taxon>Alteromonadaceae</taxon>
        <taxon>Glaciecola</taxon>
    </lineage>
</organism>
<evidence type="ECO:0000259" key="6">
    <source>
        <dbReference type="Pfam" id="PF00263"/>
    </source>
</evidence>
<evidence type="ECO:0000313" key="8">
    <source>
        <dbReference type="Proteomes" id="UP001595897"/>
    </source>
</evidence>
<name>A0ABV9LU75_9ALTE</name>